<dbReference type="Gene3D" id="3.40.50.2000">
    <property type="entry name" value="Glycogen Phosphorylase B"/>
    <property type="match status" value="2"/>
</dbReference>
<dbReference type="GO" id="GO:0016757">
    <property type="term" value="F:glycosyltransferase activity"/>
    <property type="evidence" value="ECO:0007669"/>
    <property type="project" value="UniProtKB-KW"/>
</dbReference>
<dbReference type="Proteomes" id="UP001597413">
    <property type="component" value="Unassembled WGS sequence"/>
</dbReference>
<dbReference type="CDD" id="cd03801">
    <property type="entry name" value="GT4_PimA-like"/>
    <property type="match status" value="1"/>
</dbReference>
<dbReference type="InterPro" id="IPR050194">
    <property type="entry name" value="Glycosyltransferase_grp1"/>
</dbReference>
<comment type="caution">
    <text evidence="1">The sequence shown here is derived from an EMBL/GenBank/DDBJ whole genome shotgun (WGS) entry which is preliminary data.</text>
</comment>
<name>A0ABW5A938_9RHOB</name>
<gene>
    <name evidence="1" type="ORF">ACFSM0_08415</name>
</gene>
<dbReference type="PANTHER" id="PTHR45947">
    <property type="entry name" value="SULFOQUINOVOSYL TRANSFERASE SQD2"/>
    <property type="match status" value="1"/>
</dbReference>
<sequence length="373" mass="39027">MPAPPPCRTIAFYAPLKAPDHPVASGDRLMARQLMAALAATGAEVGLASSLRAFLPRSEDRAALERLETEAAAERARIAALWERAGPPDLWFCYHPYYKAPDLIGPPLAARFGLPWVSAEASLSARRNIGLWAETQGRMRSALLGAGMNFALTARDAAGLHAGAPGLALMRLHPFLELAALPPPAPLAGRRIVTVAMMRAGDKMESYRALAQALAHLPAGADWALTVVGDGPMRAEVEALLPPGRVRFSGALPPEGVRAELAAADVYLWPGCGEAYGLAYLEAQAAGLPVVGWATAGVPEVVAAGETGLLSPPGDVAALARDLARLLDDPALKRQMGAAARARVLARHARPRAVADLARGLACAMKGKENADG</sequence>
<evidence type="ECO:0000313" key="2">
    <source>
        <dbReference type="Proteomes" id="UP001597413"/>
    </source>
</evidence>
<dbReference type="EMBL" id="JBHUIX010000009">
    <property type="protein sequence ID" value="MFD2174110.1"/>
    <property type="molecule type" value="Genomic_DNA"/>
</dbReference>
<accession>A0ABW5A938</accession>
<protein>
    <submittedName>
        <fullName evidence="1">Glycosyltransferase family 4 protein</fullName>
        <ecNumber evidence="1">2.4.-.-</ecNumber>
    </submittedName>
</protein>
<proteinExistence type="predicted"/>
<dbReference type="Pfam" id="PF13692">
    <property type="entry name" value="Glyco_trans_1_4"/>
    <property type="match status" value="1"/>
</dbReference>
<keyword evidence="1" id="KW-0808">Transferase</keyword>
<dbReference type="PANTHER" id="PTHR45947:SF3">
    <property type="entry name" value="SULFOQUINOVOSYL TRANSFERASE SQD2"/>
    <property type="match status" value="1"/>
</dbReference>
<keyword evidence="1" id="KW-0328">Glycosyltransferase</keyword>
<dbReference type="EC" id="2.4.-.-" evidence="1"/>
<keyword evidence="2" id="KW-1185">Reference proteome</keyword>
<dbReference type="SUPFAM" id="SSF53756">
    <property type="entry name" value="UDP-Glycosyltransferase/glycogen phosphorylase"/>
    <property type="match status" value="1"/>
</dbReference>
<organism evidence="1 2">
    <name type="scientific">Rhodobacter lacus</name>
    <dbReference type="NCBI Taxonomy" id="1641972"/>
    <lineage>
        <taxon>Bacteria</taxon>
        <taxon>Pseudomonadati</taxon>
        <taxon>Pseudomonadota</taxon>
        <taxon>Alphaproteobacteria</taxon>
        <taxon>Rhodobacterales</taxon>
        <taxon>Rhodobacter group</taxon>
        <taxon>Rhodobacter</taxon>
    </lineage>
</organism>
<evidence type="ECO:0000313" key="1">
    <source>
        <dbReference type="EMBL" id="MFD2174110.1"/>
    </source>
</evidence>
<dbReference type="RefSeq" id="WP_377389229.1">
    <property type="nucleotide sequence ID" value="NZ_JBHUIX010000009.1"/>
</dbReference>
<reference evidence="2" key="1">
    <citation type="journal article" date="2019" name="Int. J. Syst. Evol. Microbiol.">
        <title>The Global Catalogue of Microorganisms (GCM) 10K type strain sequencing project: providing services to taxonomists for standard genome sequencing and annotation.</title>
        <authorList>
            <consortium name="The Broad Institute Genomics Platform"/>
            <consortium name="The Broad Institute Genome Sequencing Center for Infectious Disease"/>
            <person name="Wu L."/>
            <person name="Ma J."/>
        </authorList>
    </citation>
    <scope>NUCLEOTIDE SEQUENCE [LARGE SCALE GENOMIC DNA]</scope>
    <source>
        <strain evidence="2">CCUG 55131</strain>
    </source>
</reference>